<dbReference type="InterPro" id="IPR011023">
    <property type="entry name" value="Nop2p"/>
</dbReference>
<feature type="compositionally biased region" description="Acidic residues" evidence="10">
    <location>
        <begin position="155"/>
        <end position="168"/>
    </location>
</feature>
<feature type="compositionally biased region" description="Polar residues" evidence="10">
    <location>
        <begin position="806"/>
        <end position="815"/>
    </location>
</feature>
<evidence type="ECO:0000313" key="12">
    <source>
        <dbReference type="EMBL" id="KAL3823634.1"/>
    </source>
</evidence>
<accession>A0ABD3SGJ6</accession>
<dbReference type="SUPFAM" id="SSF53335">
    <property type="entry name" value="S-adenosyl-L-methionine-dependent methyltransferases"/>
    <property type="match status" value="1"/>
</dbReference>
<dbReference type="GO" id="GO:0003723">
    <property type="term" value="F:RNA binding"/>
    <property type="evidence" value="ECO:0007669"/>
    <property type="project" value="UniProtKB-UniRule"/>
</dbReference>
<dbReference type="GO" id="GO:0008168">
    <property type="term" value="F:methyltransferase activity"/>
    <property type="evidence" value="ECO:0007669"/>
    <property type="project" value="UniProtKB-KW"/>
</dbReference>
<dbReference type="Gene3D" id="3.40.50.150">
    <property type="entry name" value="Vaccinia Virus protein VP39"/>
    <property type="match status" value="1"/>
</dbReference>
<evidence type="ECO:0000256" key="3">
    <source>
        <dbReference type="ARBA" id="ARBA00022517"/>
    </source>
</evidence>
<feature type="compositionally biased region" description="Basic residues" evidence="10">
    <location>
        <begin position="763"/>
        <end position="774"/>
    </location>
</feature>
<feature type="domain" description="SAM-dependent MTase RsmB/NOP-type" evidence="11">
    <location>
        <begin position="436"/>
        <end position="725"/>
    </location>
</feature>
<feature type="binding site" evidence="9">
    <location>
        <position position="579"/>
    </location>
    <ligand>
        <name>S-adenosyl-L-methionine</name>
        <dbReference type="ChEBI" id="CHEBI:59789"/>
    </ligand>
</feature>
<feature type="compositionally biased region" description="Basic residues" evidence="10">
    <location>
        <begin position="816"/>
        <end position="836"/>
    </location>
</feature>
<dbReference type="PRINTS" id="PR02008">
    <property type="entry name" value="RCMTFAMILY"/>
</dbReference>
<dbReference type="InterPro" id="IPR001678">
    <property type="entry name" value="MeTrfase_RsmB-F_NOP2_dom"/>
</dbReference>
<keyword evidence="8" id="KW-0539">Nucleus</keyword>
<dbReference type="AlphaFoldDB" id="A0ABD3SGJ6"/>
<evidence type="ECO:0000256" key="7">
    <source>
        <dbReference type="ARBA" id="ARBA00022884"/>
    </source>
</evidence>
<sequence length="836" mass="93395">MKLAAFWRLSEQPPPHTRFTIPALSNTSSADRRTAVSVFVSSSQLRNKKMGKGLRSGRQIASLSPPNKRVSGKDVAKGKTRPNAAAPATPRANAARAKGANNTRDSQNRNLAKSMSITEKKVSKLQTKKESSESQEEDEAMVERKYNEGSKEGESGSDESGSNDEEEEVAKRTVVSSAKPTPKKSNIASTTANKKKQDYSEEEEIEDGDEDDSDDESEDKNEKVSLAPLKRKTEEEESSAADSVEDEGSDEESSDEESSGDSDEKDMGFTDENANWLKPKKATKMSLMSSDDDEQGDNIDDDEFDAAAESSDDDDDGMLEVERQSRIIDEEMELEREEAEQELRRTIAQQTSVFHLPTPEELENDENRVVPPSELRARIEDVLEVLADFNARREPGRSRSEYIERLGNDMAELFGYLQELVDYFLSMFGPNECLEFLEASEKSRPLVVRVNTLKARRKDLAAALMKRGVRLDPLAPWSKVGLKIYESTVPIGATPEYLAGQYMLQSAASMCPVMALGPQPGDRVLDMSAAPGGKTSYISQLMRNKGVIIANDLKAERQKATVANLHRLGVRNVVTCCYDGRKIGLQMRNSFDRILLDAPCSGLGVISRDPSVKVQRTMPEVLRCAHLQKELLVAAIDALNHKSKKGGGYMVYSTCSVAVAENEEVVNYLLSKRDVKLVDTGLDFGKPGFTRFEHKRFHPSVALTRRFYPHVHNMDGFFVAKIQKLSDKRKGEDVQKEHQSEMATDQVIKDDRVKVEASNKRKQEGRKKNQKNNKRGYSSNIDDNDNDDSCEKATLIRKKFKISHAPNNVQLQSSGQKKKRINAKISKPRRMKITEM</sequence>
<dbReference type="Proteomes" id="UP001530377">
    <property type="component" value="Unassembled WGS sequence"/>
</dbReference>
<dbReference type="Gene3D" id="3.30.70.1170">
    <property type="entry name" value="Sun protein, domain 3"/>
    <property type="match status" value="1"/>
</dbReference>
<dbReference type="GO" id="GO:0032259">
    <property type="term" value="P:methylation"/>
    <property type="evidence" value="ECO:0007669"/>
    <property type="project" value="UniProtKB-KW"/>
</dbReference>
<keyword evidence="3" id="KW-0690">Ribosome biogenesis</keyword>
<feature type="compositionally biased region" description="Acidic residues" evidence="10">
    <location>
        <begin position="235"/>
        <end position="264"/>
    </location>
</feature>
<feature type="region of interest" description="Disordered" evidence="10">
    <location>
        <begin position="46"/>
        <end position="319"/>
    </location>
</feature>
<keyword evidence="5 9" id="KW-0808">Transferase</keyword>
<feature type="compositionally biased region" description="Polar residues" evidence="10">
    <location>
        <begin position="174"/>
        <end position="192"/>
    </location>
</feature>
<dbReference type="FunFam" id="3.30.70.1170:FF:000009">
    <property type="entry name" value="Nucleolar protein-like"/>
    <property type="match status" value="1"/>
</dbReference>
<feature type="compositionally biased region" description="Acidic residues" evidence="10">
    <location>
        <begin position="290"/>
        <end position="319"/>
    </location>
</feature>
<feature type="compositionally biased region" description="Basic and acidic residues" evidence="10">
    <location>
        <begin position="118"/>
        <end position="132"/>
    </location>
</feature>
<dbReference type="CDD" id="cd02440">
    <property type="entry name" value="AdoMet_MTases"/>
    <property type="match status" value="1"/>
</dbReference>
<keyword evidence="4 9" id="KW-0489">Methyltransferase</keyword>
<keyword evidence="6 9" id="KW-0949">S-adenosyl-L-methionine</keyword>
<dbReference type="PRINTS" id="PR02012">
    <property type="entry name" value="RCMTNOP2"/>
</dbReference>
<gene>
    <name evidence="12" type="ORF">ACHAXA_005615</name>
</gene>
<dbReference type="InterPro" id="IPR049560">
    <property type="entry name" value="MeTrfase_RsmB-F_NOP2_cat"/>
</dbReference>
<keyword evidence="7 9" id="KW-0694">RNA-binding</keyword>
<evidence type="ECO:0000256" key="5">
    <source>
        <dbReference type="ARBA" id="ARBA00022679"/>
    </source>
</evidence>
<feature type="region of interest" description="Disordered" evidence="10">
    <location>
        <begin position="806"/>
        <end position="836"/>
    </location>
</feature>
<feature type="compositionally biased region" description="Basic and acidic residues" evidence="10">
    <location>
        <begin position="141"/>
        <end position="154"/>
    </location>
</feature>
<evidence type="ECO:0000256" key="9">
    <source>
        <dbReference type="PROSITE-ProRule" id="PRU01023"/>
    </source>
</evidence>
<evidence type="ECO:0000256" key="8">
    <source>
        <dbReference type="ARBA" id="ARBA00023242"/>
    </source>
</evidence>
<evidence type="ECO:0000256" key="10">
    <source>
        <dbReference type="SAM" id="MobiDB-lite"/>
    </source>
</evidence>
<evidence type="ECO:0000256" key="1">
    <source>
        <dbReference type="ARBA" id="ARBA00004604"/>
    </source>
</evidence>
<proteinExistence type="inferred from homology"/>
<dbReference type="EMBL" id="JALLPB020000033">
    <property type="protein sequence ID" value="KAL3823634.1"/>
    <property type="molecule type" value="Genomic_DNA"/>
</dbReference>
<dbReference type="NCBIfam" id="TIGR00446">
    <property type="entry name" value="nop2p"/>
    <property type="match status" value="1"/>
</dbReference>
<evidence type="ECO:0000256" key="2">
    <source>
        <dbReference type="ARBA" id="ARBA00007494"/>
    </source>
</evidence>
<protein>
    <recommendedName>
        <fullName evidence="11">SAM-dependent MTase RsmB/NOP-type domain-containing protein</fullName>
    </recommendedName>
</protein>
<feature type="compositionally biased region" description="Low complexity" evidence="10">
    <location>
        <begin position="81"/>
        <end position="104"/>
    </location>
</feature>
<comment type="subcellular location">
    <subcellularLocation>
        <location evidence="1">Nucleus</location>
        <location evidence="1">Nucleolus</location>
    </subcellularLocation>
</comment>
<feature type="region of interest" description="Disordered" evidence="10">
    <location>
        <begin position="1"/>
        <end position="31"/>
    </location>
</feature>
<feature type="binding site" evidence="9">
    <location>
        <position position="552"/>
    </location>
    <ligand>
        <name>S-adenosyl-L-methionine</name>
        <dbReference type="ChEBI" id="CHEBI:59789"/>
    </ligand>
</feature>
<dbReference type="PANTHER" id="PTHR22807:SF30">
    <property type="entry name" value="28S RRNA (CYTOSINE(4447)-C(5))-METHYLTRANSFERASE-RELATED"/>
    <property type="match status" value="1"/>
</dbReference>
<dbReference type="InterPro" id="IPR018314">
    <property type="entry name" value="RsmB/NOL1/NOP2-like_CS"/>
</dbReference>
<comment type="similarity">
    <text evidence="2 9">Belongs to the class I-like SAM-binding methyltransferase superfamily. RsmB/NOP family.</text>
</comment>
<dbReference type="InterPro" id="IPR023273">
    <property type="entry name" value="RCMT_NOP2"/>
</dbReference>
<reference evidence="12 13" key="1">
    <citation type="submission" date="2024-10" db="EMBL/GenBank/DDBJ databases">
        <title>Updated reference genomes for cyclostephanoid diatoms.</title>
        <authorList>
            <person name="Roberts W.R."/>
            <person name="Alverson A.J."/>
        </authorList>
    </citation>
    <scope>NUCLEOTIDE SEQUENCE [LARGE SCALE GENOMIC DNA]</scope>
    <source>
        <strain evidence="12 13">AJA228-03</strain>
    </source>
</reference>
<organism evidence="12 13">
    <name type="scientific">Cyclostephanos tholiformis</name>
    <dbReference type="NCBI Taxonomy" id="382380"/>
    <lineage>
        <taxon>Eukaryota</taxon>
        <taxon>Sar</taxon>
        <taxon>Stramenopiles</taxon>
        <taxon>Ochrophyta</taxon>
        <taxon>Bacillariophyta</taxon>
        <taxon>Coscinodiscophyceae</taxon>
        <taxon>Thalassiosirophycidae</taxon>
        <taxon>Stephanodiscales</taxon>
        <taxon>Stephanodiscaceae</taxon>
        <taxon>Cyclostephanos</taxon>
    </lineage>
</organism>
<feature type="binding site" evidence="9">
    <location>
        <position position="597"/>
    </location>
    <ligand>
        <name>S-adenosyl-L-methionine</name>
        <dbReference type="ChEBI" id="CHEBI:59789"/>
    </ligand>
</feature>
<dbReference type="PROSITE" id="PS51686">
    <property type="entry name" value="SAM_MT_RSMB_NOP"/>
    <property type="match status" value="1"/>
</dbReference>
<feature type="compositionally biased region" description="Acidic residues" evidence="10">
    <location>
        <begin position="200"/>
        <end position="219"/>
    </location>
</feature>
<feature type="binding site" evidence="9">
    <location>
        <begin position="528"/>
        <end position="534"/>
    </location>
    <ligand>
        <name>S-adenosyl-L-methionine</name>
        <dbReference type="ChEBI" id="CHEBI:59789"/>
    </ligand>
</feature>
<keyword evidence="13" id="KW-1185">Reference proteome</keyword>
<feature type="active site" description="Nucleophile" evidence="9">
    <location>
        <position position="655"/>
    </location>
</feature>
<comment type="caution">
    <text evidence="12">The sequence shown here is derived from an EMBL/GenBank/DDBJ whole genome shotgun (WGS) entry which is preliminary data.</text>
</comment>
<evidence type="ECO:0000256" key="4">
    <source>
        <dbReference type="ARBA" id="ARBA00022603"/>
    </source>
</evidence>
<evidence type="ECO:0000313" key="13">
    <source>
        <dbReference type="Proteomes" id="UP001530377"/>
    </source>
</evidence>
<feature type="compositionally biased region" description="Polar residues" evidence="10">
    <location>
        <begin position="108"/>
        <end position="117"/>
    </location>
</feature>
<dbReference type="GO" id="GO:0042254">
    <property type="term" value="P:ribosome biogenesis"/>
    <property type="evidence" value="ECO:0007669"/>
    <property type="project" value="UniProtKB-KW"/>
</dbReference>
<dbReference type="InterPro" id="IPR023267">
    <property type="entry name" value="RCMT"/>
</dbReference>
<evidence type="ECO:0000256" key="6">
    <source>
        <dbReference type="ARBA" id="ARBA00022691"/>
    </source>
</evidence>
<dbReference type="PANTHER" id="PTHR22807">
    <property type="entry name" value="NOP2 YEAST -RELATED NOL1/NOP2/FMU SUN DOMAIN-CONTAINING"/>
    <property type="match status" value="1"/>
</dbReference>
<dbReference type="GO" id="GO:0005730">
    <property type="term" value="C:nucleolus"/>
    <property type="evidence" value="ECO:0007669"/>
    <property type="project" value="UniProtKB-SubCell"/>
</dbReference>
<evidence type="ECO:0000259" key="11">
    <source>
        <dbReference type="PROSITE" id="PS51686"/>
    </source>
</evidence>
<dbReference type="PROSITE" id="PS01153">
    <property type="entry name" value="NOL1_NOP2_SUN"/>
    <property type="match status" value="1"/>
</dbReference>
<feature type="region of interest" description="Disordered" evidence="10">
    <location>
        <begin position="756"/>
        <end position="788"/>
    </location>
</feature>
<dbReference type="InterPro" id="IPR029063">
    <property type="entry name" value="SAM-dependent_MTases_sf"/>
</dbReference>
<name>A0ABD3SGJ6_9STRA</name>
<dbReference type="Pfam" id="PF01189">
    <property type="entry name" value="Methyltr_RsmB-F"/>
    <property type="match status" value="1"/>
</dbReference>